<dbReference type="AlphaFoldDB" id="A0A292YLD5"/>
<dbReference type="GO" id="GO:0009234">
    <property type="term" value="P:menaquinone biosynthetic process"/>
    <property type="evidence" value="ECO:0007669"/>
    <property type="project" value="InterPro"/>
</dbReference>
<keyword evidence="2" id="KW-1185">Reference proteome</keyword>
<dbReference type="RefSeq" id="WP_096181415.1">
    <property type="nucleotide sequence ID" value="NZ_BDUF01000029.1"/>
</dbReference>
<dbReference type="EMBL" id="BDUF01000029">
    <property type="protein sequence ID" value="GAX89719.1"/>
    <property type="molecule type" value="Genomic_DNA"/>
</dbReference>
<organism evidence="1 2">
    <name type="scientific">Effusibacillus lacus</name>
    <dbReference type="NCBI Taxonomy" id="1348429"/>
    <lineage>
        <taxon>Bacteria</taxon>
        <taxon>Bacillati</taxon>
        <taxon>Bacillota</taxon>
        <taxon>Bacilli</taxon>
        <taxon>Bacillales</taxon>
        <taxon>Alicyclobacillaceae</taxon>
        <taxon>Effusibacillus</taxon>
    </lineage>
</organism>
<sequence>MIIEQTDREHMSLRMCGQVLSEMHHSYLTKLIGLPNPELFQLNTALSILRTAGCSGEETELLATALMLIYHGLSVHEQIEETHADATQQLKVLAGDYYSSKYFYLLASWGQVDKIGLFAEAIARINEAKAERFALFQKERSNTDKYLFLCERIEGELLYVLCSQYLQGKPVVADLVRMLVRTYVMGNEYNQFLSGEYNRNFSHVYLTNRATEDELANAFLQETKVMTLHVKYGTSGFMFNQLEAGLMTVRQLLSIQESPVAVESFSDVIEFLNDMYLQPRKNVEEG</sequence>
<dbReference type="OrthoDB" id="2417886at2"/>
<gene>
    <name evidence="1" type="ORF">EFBL_1344</name>
</gene>
<comment type="caution">
    <text evidence="1">The sequence shown here is derived from an EMBL/GenBank/DDBJ whole genome shotgun (WGS) entry which is preliminary data.</text>
</comment>
<evidence type="ECO:0008006" key="3">
    <source>
        <dbReference type="Google" id="ProtNLM"/>
    </source>
</evidence>
<dbReference type="Pfam" id="PF07307">
    <property type="entry name" value="HEPPP_synt_1"/>
    <property type="match status" value="1"/>
</dbReference>
<proteinExistence type="predicted"/>
<evidence type="ECO:0000313" key="1">
    <source>
        <dbReference type="EMBL" id="GAX89719.1"/>
    </source>
</evidence>
<protein>
    <recommendedName>
        <fullName evidence="3">Heptaprenyl diphosphate synthase</fullName>
    </recommendedName>
</protein>
<dbReference type="Gene3D" id="1.20.120.1450">
    <property type="match status" value="1"/>
</dbReference>
<reference evidence="2" key="1">
    <citation type="submission" date="2017-07" db="EMBL/GenBank/DDBJ databases">
        <title>Draft genome sequence of Effusibacillus lacus strain skLN1.</title>
        <authorList>
            <person name="Watanabe M."/>
            <person name="Kojima H."/>
            <person name="Fukui M."/>
        </authorList>
    </citation>
    <scope>NUCLEOTIDE SEQUENCE [LARGE SCALE GENOMIC DNA]</scope>
    <source>
        <strain evidence="2">skLN1</strain>
    </source>
</reference>
<dbReference type="Proteomes" id="UP000217785">
    <property type="component" value="Unassembled WGS sequence"/>
</dbReference>
<dbReference type="InterPro" id="IPR009920">
    <property type="entry name" value="HEPPP_synth_su1"/>
</dbReference>
<name>A0A292YLD5_9BACL</name>
<evidence type="ECO:0000313" key="2">
    <source>
        <dbReference type="Proteomes" id="UP000217785"/>
    </source>
</evidence>
<accession>A0A292YLD5</accession>